<evidence type="ECO:0000313" key="3">
    <source>
        <dbReference type="Proteomes" id="UP000463949"/>
    </source>
</evidence>
<dbReference type="AlphaFoldDB" id="A0A857GIZ9"/>
<gene>
    <name evidence="2" type="ORF">CTT34_05875</name>
</gene>
<accession>A0A857GIZ9</accession>
<evidence type="ECO:0000313" key="2">
    <source>
        <dbReference type="EMBL" id="QHD49252.1"/>
    </source>
</evidence>
<feature type="domain" description="YagK/YfjJ C-terminal" evidence="1">
    <location>
        <begin position="65"/>
        <end position="234"/>
    </location>
</feature>
<proteinExistence type="predicted"/>
<dbReference type="InterPro" id="IPR057271">
    <property type="entry name" value="YagK_YfjJ_C"/>
</dbReference>
<evidence type="ECO:0000259" key="1">
    <source>
        <dbReference type="Pfam" id="PF11726"/>
    </source>
</evidence>
<sequence>MLMPPKAWVDLTIEVIKMLQRHPSNANLCLNAASTFNGLALQVKHLPMTDEYLQALYNTMHKALADYPRVLAFRVDPVIPTTISDRMRPEDHKGLIARFIASLKAIIKHDRESKRQAGWVPDTKVRYVWCREIGLNGKPHYHFFFLLNRDAYHMPGKAGSQNENLISRVSRAWYSALGITWNPQEPWVHIPANPYYWIDRGDLTSFEQAFTRASYLCKTNTKQYGLGVRAFGTSRH</sequence>
<protein>
    <submittedName>
        <fullName evidence="2">Transposase</fullName>
    </submittedName>
</protein>
<organism evidence="2 3">
    <name type="scientific">Vreelandella aquamarina</name>
    <dbReference type="NCBI Taxonomy" id="77097"/>
    <lineage>
        <taxon>Bacteria</taxon>
        <taxon>Pseudomonadati</taxon>
        <taxon>Pseudomonadota</taxon>
        <taxon>Gammaproteobacteria</taxon>
        <taxon>Oceanospirillales</taxon>
        <taxon>Halomonadaceae</taxon>
        <taxon>Vreelandella</taxon>
    </lineage>
</organism>
<dbReference type="Proteomes" id="UP000463949">
    <property type="component" value="Chromosome"/>
</dbReference>
<name>A0A857GIZ9_9GAMM</name>
<reference evidence="2 3" key="1">
    <citation type="submission" date="2017-10" db="EMBL/GenBank/DDBJ databases">
        <title>Coral associated bacteria.</title>
        <authorList>
            <person name="Wang X."/>
        </authorList>
    </citation>
    <scope>NUCLEOTIDE SEQUENCE [LARGE SCALE GENOMIC DNA]</scope>
    <source>
        <strain evidence="2 3">SCSIO 43005</strain>
    </source>
</reference>
<dbReference type="EMBL" id="CP024621">
    <property type="protein sequence ID" value="QHD49252.1"/>
    <property type="molecule type" value="Genomic_DNA"/>
</dbReference>
<dbReference type="Pfam" id="PF11726">
    <property type="entry name" value="YagK_YfjJ_C"/>
    <property type="match status" value="1"/>
</dbReference>
<dbReference type="KEGG" id="hmd:CTT34_05875"/>